<sequence>SLETKAKTPLERAEERLRKTRLDDDSSFPAQETISPPQQAQPEPSPKPKPIEQPELPKSTELPPPEQVSPKPLPEKEEVPVTPIKISEQKAKEELKQALEEKPSPEETLPESKKQAPEPSYKKEVKVPAKEEPLEEKEEKVEFLKREGVKTMQKDLKQTREFEAKEERQRITDLQTEPKKIEVEKQTEPKLVEKKPTIQPLPEKDLIPQPPERPSSFKKIIVRVGVFALIVLLVSFTYWFFTQKERSTEEDTTSSIEQDIPQEQEIVEELEITIPQSIIFV</sequence>
<proteinExistence type="predicted"/>
<evidence type="ECO:0000256" key="1">
    <source>
        <dbReference type="SAM" id="MobiDB-lite"/>
    </source>
</evidence>
<keyword evidence="2" id="KW-0812">Transmembrane</keyword>
<feature type="non-terminal residue" evidence="3">
    <location>
        <position position="1"/>
    </location>
</feature>
<name>X0SZQ9_9ZZZZ</name>
<evidence type="ECO:0000313" key="3">
    <source>
        <dbReference type="EMBL" id="GAF86693.1"/>
    </source>
</evidence>
<dbReference type="AlphaFoldDB" id="X0SZQ9"/>
<dbReference type="EMBL" id="BARS01016357">
    <property type="protein sequence ID" value="GAF86693.1"/>
    <property type="molecule type" value="Genomic_DNA"/>
</dbReference>
<keyword evidence="2" id="KW-0472">Membrane</keyword>
<feature type="transmembrane region" description="Helical" evidence="2">
    <location>
        <begin position="220"/>
        <end position="241"/>
    </location>
</feature>
<gene>
    <name evidence="3" type="ORF">S01H1_26924</name>
</gene>
<organism evidence="3">
    <name type="scientific">marine sediment metagenome</name>
    <dbReference type="NCBI Taxonomy" id="412755"/>
    <lineage>
        <taxon>unclassified sequences</taxon>
        <taxon>metagenomes</taxon>
        <taxon>ecological metagenomes</taxon>
    </lineage>
</organism>
<reference evidence="3" key="1">
    <citation type="journal article" date="2014" name="Front. Microbiol.">
        <title>High frequency of phylogenetically diverse reductive dehalogenase-homologous genes in deep subseafloor sedimentary metagenomes.</title>
        <authorList>
            <person name="Kawai M."/>
            <person name="Futagami T."/>
            <person name="Toyoda A."/>
            <person name="Takaki Y."/>
            <person name="Nishi S."/>
            <person name="Hori S."/>
            <person name="Arai W."/>
            <person name="Tsubouchi T."/>
            <person name="Morono Y."/>
            <person name="Uchiyama I."/>
            <person name="Ito T."/>
            <person name="Fujiyama A."/>
            <person name="Inagaki F."/>
            <person name="Takami H."/>
        </authorList>
    </citation>
    <scope>NUCLEOTIDE SEQUENCE</scope>
    <source>
        <strain evidence="3">Expedition CK06-06</strain>
    </source>
</reference>
<keyword evidence="2" id="KW-1133">Transmembrane helix</keyword>
<feature type="compositionally biased region" description="Basic and acidic residues" evidence="1">
    <location>
        <begin position="1"/>
        <end position="24"/>
    </location>
</feature>
<feature type="non-terminal residue" evidence="3">
    <location>
        <position position="281"/>
    </location>
</feature>
<accession>X0SZQ9</accession>
<protein>
    <submittedName>
        <fullName evidence="3">Uncharacterized protein</fullName>
    </submittedName>
</protein>
<feature type="region of interest" description="Disordered" evidence="1">
    <location>
        <begin position="1"/>
        <end position="212"/>
    </location>
</feature>
<evidence type="ECO:0000256" key="2">
    <source>
        <dbReference type="SAM" id="Phobius"/>
    </source>
</evidence>
<comment type="caution">
    <text evidence="3">The sequence shown here is derived from an EMBL/GenBank/DDBJ whole genome shotgun (WGS) entry which is preliminary data.</text>
</comment>
<feature type="compositionally biased region" description="Basic and acidic residues" evidence="1">
    <location>
        <begin position="87"/>
        <end position="206"/>
    </location>
</feature>